<protein>
    <submittedName>
        <fullName evidence="1">Uncharacterized protein</fullName>
    </submittedName>
</protein>
<dbReference type="EMBL" id="GGEC01082886">
    <property type="protein sequence ID" value="MBX63370.1"/>
    <property type="molecule type" value="Transcribed_RNA"/>
</dbReference>
<name>A0A2P2Q8S6_RHIMU</name>
<evidence type="ECO:0000313" key="1">
    <source>
        <dbReference type="EMBL" id="MBX63370.1"/>
    </source>
</evidence>
<dbReference type="AlphaFoldDB" id="A0A2P2Q8S6"/>
<organism evidence="1">
    <name type="scientific">Rhizophora mucronata</name>
    <name type="common">Asiatic mangrove</name>
    <dbReference type="NCBI Taxonomy" id="61149"/>
    <lineage>
        <taxon>Eukaryota</taxon>
        <taxon>Viridiplantae</taxon>
        <taxon>Streptophyta</taxon>
        <taxon>Embryophyta</taxon>
        <taxon>Tracheophyta</taxon>
        <taxon>Spermatophyta</taxon>
        <taxon>Magnoliopsida</taxon>
        <taxon>eudicotyledons</taxon>
        <taxon>Gunneridae</taxon>
        <taxon>Pentapetalae</taxon>
        <taxon>rosids</taxon>
        <taxon>fabids</taxon>
        <taxon>Malpighiales</taxon>
        <taxon>Rhizophoraceae</taxon>
        <taxon>Rhizophora</taxon>
    </lineage>
</organism>
<reference evidence="1" key="1">
    <citation type="submission" date="2018-02" db="EMBL/GenBank/DDBJ databases">
        <title>Rhizophora mucronata_Transcriptome.</title>
        <authorList>
            <person name="Meera S.P."/>
            <person name="Sreeshan A."/>
            <person name="Augustine A."/>
        </authorList>
    </citation>
    <scope>NUCLEOTIDE SEQUENCE</scope>
    <source>
        <tissue evidence="1">Leaf</tissue>
    </source>
</reference>
<sequence length="22" mass="2619">MSKLSKILGIIQNINQVRIYRM</sequence>
<accession>A0A2P2Q8S6</accession>
<proteinExistence type="predicted"/>